<keyword evidence="5" id="KW-1185">Reference proteome</keyword>
<comment type="caution">
    <text evidence="4">The sequence shown here is derived from an EMBL/GenBank/DDBJ whole genome shotgun (WGS) entry which is preliminary data.</text>
</comment>
<evidence type="ECO:0000313" key="4">
    <source>
        <dbReference type="EMBL" id="GFM34366.1"/>
    </source>
</evidence>
<gene>
    <name evidence="4" type="primary">modF</name>
    <name evidence="4" type="ORF">DSM101010T_27310</name>
</gene>
<dbReference type="Proteomes" id="UP000503840">
    <property type="component" value="Unassembled WGS sequence"/>
</dbReference>
<dbReference type="AlphaFoldDB" id="A0A7J0BL04"/>
<protein>
    <submittedName>
        <fullName evidence="4">Molybdate ABC transporter ATP-binding protein ModF</fullName>
    </submittedName>
</protein>
<dbReference type="RefSeq" id="WP_174405965.1">
    <property type="nucleotide sequence ID" value="NZ_BLVO01000013.1"/>
</dbReference>
<dbReference type="PROSITE" id="PS00211">
    <property type="entry name" value="ABC_TRANSPORTER_1"/>
    <property type="match status" value="1"/>
</dbReference>
<name>A0A7J0BL04_9BACT</name>
<dbReference type="Gene3D" id="3.40.50.300">
    <property type="entry name" value="P-loop containing nucleotide triphosphate hydrolases"/>
    <property type="match status" value="2"/>
</dbReference>
<evidence type="ECO:0000259" key="3">
    <source>
        <dbReference type="PROSITE" id="PS50893"/>
    </source>
</evidence>
<dbReference type="PANTHER" id="PTHR43158">
    <property type="entry name" value="SKFA PEPTIDE EXPORT ATP-BINDING PROTEIN SKFE"/>
    <property type="match status" value="1"/>
</dbReference>
<evidence type="ECO:0000256" key="2">
    <source>
        <dbReference type="ARBA" id="ARBA00022840"/>
    </source>
</evidence>
<evidence type="ECO:0000313" key="5">
    <source>
        <dbReference type="Proteomes" id="UP000503840"/>
    </source>
</evidence>
<reference evidence="4 5" key="1">
    <citation type="submission" date="2020-05" db="EMBL/GenBank/DDBJ databases">
        <title>Draft genome sequence of Desulfovibrio sp. strain HN2T.</title>
        <authorList>
            <person name="Ueno A."/>
            <person name="Tamazawa S."/>
            <person name="Tamamura S."/>
            <person name="Murakami T."/>
            <person name="Kiyama T."/>
            <person name="Inomata H."/>
            <person name="Amano Y."/>
            <person name="Miyakawa K."/>
            <person name="Tamaki H."/>
            <person name="Naganuma T."/>
            <person name="Kaneko K."/>
        </authorList>
    </citation>
    <scope>NUCLEOTIDE SEQUENCE [LARGE SCALE GENOMIC DNA]</scope>
    <source>
        <strain evidence="4 5">HN2</strain>
    </source>
</reference>
<dbReference type="PANTHER" id="PTHR43158:SF2">
    <property type="entry name" value="SKFA PEPTIDE EXPORT ATP-BINDING PROTEIN SKFE"/>
    <property type="match status" value="1"/>
</dbReference>
<accession>A0A7J0BL04</accession>
<dbReference type="InterPro" id="IPR017871">
    <property type="entry name" value="ABC_transporter-like_CS"/>
</dbReference>
<dbReference type="SMART" id="SM00382">
    <property type="entry name" value="AAA"/>
    <property type="match status" value="2"/>
</dbReference>
<dbReference type="InterPro" id="IPR027417">
    <property type="entry name" value="P-loop_NTPase"/>
</dbReference>
<dbReference type="Pfam" id="PF00005">
    <property type="entry name" value="ABC_tran"/>
    <property type="match status" value="2"/>
</dbReference>
<dbReference type="GO" id="GO:0016887">
    <property type="term" value="F:ATP hydrolysis activity"/>
    <property type="evidence" value="ECO:0007669"/>
    <property type="project" value="InterPro"/>
</dbReference>
<keyword evidence="2 4" id="KW-0067">ATP-binding</keyword>
<dbReference type="InterPro" id="IPR003439">
    <property type="entry name" value="ABC_transporter-like_ATP-bd"/>
</dbReference>
<dbReference type="InterPro" id="IPR003593">
    <property type="entry name" value="AAA+_ATPase"/>
</dbReference>
<evidence type="ECO:0000256" key="1">
    <source>
        <dbReference type="ARBA" id="ARBA00022741"/>
    </source>
</evidence>
<dbReference type="SUPFAM" id="SSF52540">
    <property type="entry name" value="P-loop containing nucleoside triphosphate hydrolases"/>
    <property type="match status" value="2"/>
</dbReference>
<proteinExistence type="predicted"/>
<sequence length="525" mass="57919">MTAHPLVALERCTVSFTRRTAGGTATSKAVDDLNWALHAGEHWAIIGPNGAGKSTLLRLIRGEQRPDQQAGGSVTWFMDGTAETTPLAIRRHIAIVSSEMQEHYVRQQWQLSGEELLLTGWFDSPLLYEKPTDEQREEALQLACTLGVQHLLDMHLPAMSQGQLRKLLVARALVNGPCILVLDEVCEGLDTASRAEVLEIVDRAAGLGASVLFASHRLQELPACTTHAMLLRAGHIAAQGPVADVAATAGEVALFEDSVDTHAPMPRIADRQYGATPIFELDKATVFINRVPVLHDISWCVRPGENWAVCGSNGAGKSTLLRLLMGDERQAWGGTVRWFGESQPDMNVVRRRIGYVSDRFQATYGHDGYHGTLMDLSGEELVWSGFFASVGLWDWQTVTDEHRQTASDWMRYMGLAEYAGQRIRDMSYGRLRRFMLCRAMAPAPEILLLDEPCSGLDPASREHFLATLRRLAGNGVQMLYVTHYASELIPEITHMLSLENGHVSACGPREQASTRMAEHSGQETS</sequence>
<dbReference type="EMBL" id="BLVO01000013">
    <property type="protein sequence ID" value="GFM34366.1"/>
    <property type="molecule type" value="Genomic_DNA"/>
</dbReference>
<keyword evidence="1" id="KW-0547">Nucleotide-binding</keyword>
<organism evidence="4 5">
    <name type="scientific">Desulfovibrio subterraneus</name>
    <dbReference type="NCBI Taxonomy" id="2718620"/>
    <lineage>
        <taxon>Bacteria</taxon>
        <taxon>Pseudomonadati</taxon>
        <taxon>Thermodesulfobacteriota</taxon>
        <taxon>Desulfovibrionia</taxon>
        <taxon>Desulfovibrionales</taxon>
        <taxon>Desulfovibrionaceae</taxon>
        <taxon>Desulfovibrio</taxon>
    </lineage>
</organism>
<feature type="domain" description="ABC transporter" evidence="3">
    <location>
        <begin position="9"/>
        <end position="258"/>
    </location>
</feature>
<dbReference type="PROSITE" id="PS50893">
    <property type="entry name" value="ABC_TRANSPORTER_2"/>
    <property type="match status" value="2"/>
</dbReference>
<dbReference type="GO" id="GO:0005524">
    <property type="term" value="F:ATP binding"/>
    <property type="evidence" value="ECO:0007669"/>
    <property type="project" value="UniProtKB-KW"/>
</dbReference>
<feature type="domain" description="ABC transporter" evidence="3">
    <location>
        <begin position="279"/>
        <end position="525"/>
    </location>
</feature>